<proteinExistence type="predicted"/>
<dbReference type="PANTHER" id="PTHR35332">
    <property type="entry name" value="REGULATION OF ENOLASE PROTEIN 1"/>
    <property type="match status" value="1"/>
</dbReference>
<dbReference type="AlphaFoldDB" id="A0AAD2FGX4"/>
<gene>
    <name evidence="2" type="ORF">CYCCA115_LOCUS2128</name>
</gene>
<reference evidence="2" key="1">
    <citation type="submission" date="2023-08" db="EMBL/GenBank/DDBJ databases">
        <authorList>
            <person name="Audoor S."/>
            <person name="Bilcke G."/>
        </authorList>
    </citation>
    <scope>NUCLEOTIDE SEQUENCE</scope>
</reference>
<dbReference type="Proteomes" id="UP001295423">
    <property type="component" value="Unassembled WGS sequence"/>
</dbReference>
<dbReference type="Pfam" id="PF07081">
    <property type="entry name" value="DUF1349"/>
    <property type="match status" value="1"/>
</dbReference>
<dbReference type="Gene3D" id="2.60.120.200">
    <property type="match status" value="1"/>
</dbReference>
<name>A0AAD2FGX4_9STRA</name>
<feature type="compositionally biased region" description="Acidic residues" evidence="1">
    <location>
        <begin position="188"/>
        <end position="206"/>
    </location>
</feature>
<accession>A0AAD2FGX4</accession>
<dbReference type="InterPro" id="IPR009784">
    <property type="entry name" value="DUF1349"/>
</dbReference>
<comment type="caution">
    <text evidence="2">The sequence shown here is derived from an EMBL/GenBank/DDBJ whole genome shotgun (WGS) entry which is preliminary data.</text>
</comment>
<feature type="region of interest" description="Disordered" evidence="1">
    <location>
        <begin position="186"/>
        <end position="206"/>
    </location>
</feature>
<organism evidence="2 3">
    <name type="scientific">Cylindrotheca closterium</name>
    <dbReference type="NCBI Taxonomy" id="2856"/>
    <lineage>
        <taxon>Eukaryota</taxon>
        <taxon>Sar</taxon>
        <taxon>Stramenopiles</taxon>
        <taxon>Ochrophyta</taxon>
        <taxon>Bacillariophyta</taxon>
        <taxon>Bacillariophyceae</taxon>
        <taxon>Bacillariophycidae</taxon>
        <taxon>Bacillariales</taxon>
        <taxon>Bacillariaceae</taxon>
        <taxon>Cylindrotheca</taxon>
    </lineage>
</organism>
<evidence type="ECO:0000256" key="1">
    <source>
        <dbReference type="SAM" id="MobiDB-lite"/>
    </source>
</evidence>
<dbReference type="EMBL" id="CAKOGP040000113">
    <property type="protein sequence ID" value="CAJ1930869.1"/>
    <property type="molecule type" value="Genomic_DNA"/>
</dbReference>
<protein>
    <recommendedName>
        <fullName evidence="4">DUF1349 domain-containing protein</fullName>
    </recommendedName>
</protein>
<evidence type="ECO:0008006" key="4">
    <source>
        <dbReference type="Google" id="ProtNLM"/>
    </source>
</evidence>
<sequence>MKVTRQDMRWTNEPEKWKQKGDDIKCTCPMEVDYWRHTMHNFVKDDAPFYWMYVDYDFEVRLSVKAKLEYLYDQAGLMIRLNEENWVKLGICHYRDYPHVSCCFTRGKSDWSMQILPKKKIKWIHLWAKRKGNLIECYYSLDNENWLRVRQGYFSDAPRLRVGMMCAAPETAGFDVTFSNFLIKGDVDDSDEEGEEEEGSSEEDEE</sequence>
<keyword evidence="3" id="KW-1185">Reference proteome</keyword>
<dbReference type="SUPFAM" id="SSF49899">
    <property type="entry name" value="Concanavalin A-like lectins/glucanases"/>
    <property type="match status" value="1"/>
</dbReference>
<dbReference type="InterPro" id="IPR013320">
    <property type="entry name" value="ConA-like_dom_sf"/>
</dbReference>
<evidence type="ECO:0000313" key="3">
    <source>
        <dbReference type="Proteomes" id="UP001295423"/>
    </source>
</evidence>
<dbReference type="PANTHER" id="PTHR35332:SF2">
    <property type="entry name" value="REGULATION OF ENOLASE PROTEIN 1"/>
    <property type="match status" value="1"/>
</dbReference>
<evidence type="ECO:0000313" key="2">
    <source>
        <dbReference type="EMBL" id="CAJ1930869.1"/>
    </source>
</evidence>